<keyword evidence="5" id="KW-1185">Reference proteome</keyword>
<dbReference type="InterPro" id="IPR024586">
    <property type="entry name" value="DnaJ-like_C11_C"/>
</dbReference>
<feature type="non-terminal residue" evidence="4">
    <location>
        <position position="405"/>
    </location>
</feature>
<dbReference type="Proteomes" id="UP000784294">
    <property type="component" value="Unassembled WGS sequence"/>
</dbReference>
<feature type="domain" description="DnaJ-like protein C11 C-terminal" evidence="3">
    <location>
        <begin position="242"/>
        <end position="403"/>
    </location>
</feature>
<dbReference type="InterPro" id="IPR052243">
    <property type="entry name" value="Mito_inner_membrane_organizer"/>
</dbReference>
<dbReference type="GO" id="GO:0005739">
    <property type="term" value="C:mitochondrion"/>
    <property type="evidence" value="ECO:0007669"/>
    <property type="project" value="GOC"/>
</dbReference>
<evidence type="ECO:0000259" key="3">
    <source>
        <dbReference type="Pfam" id="PF11875"/>
    </source>
</evidence>
<accession>A0A448X4V7</accession>
<dbReference type="PANTHER" id="PTHR44157:SF1">
    <property type="entry name" value="DNAJ HOMOLOG SUBFAMILY C MEMBER 11"/>
    <property type="match status" value="1"/>
</dbReference>
<proteinExistence type="predicted"/>
<reference evidence="4" key="1">
    <citation type="submission" date="2018-11" db="EMBL/GenBank/DDBJ databases">
        <authorList>
            <consortium name="Pathogen Informatics"/>
        </authorList>
    </citation>
    <scope>NUCLEOTIDE SEQUENCE</scope>
</reference>
<comment type="caution">
    <text evidence="4">The sequence shown here is derived from an EMBL/GenBank/DDBJ whole genome shotgun (WGS) entry which is preliminary data.</text>
</comment>
<evidence type="ECO:0000256" key="1">
    <source>
        <dbReference type="ARBA" id="ARBA00023186"/>
    </source>
</evidence>
<organism evidence="4 5">
    <name type="scientific">Protopolystoma xenopodis</name>
    <dbReference type="NCBI Taxonomy" id="117903"/>
    <lineage>
        <taxon>Eukaryota</taxon>
        <taxon>Metazoa</taxon>
        <taxon>Spiralia</taxon>
        <taxon>Lophotrochozoa</taxon>
        <taxon>Platyhelminthes</taxon>
        <taxon>Monogenea</taxon>
        <taxon>Polyopisthocotylea</taxon>
        <taxon>Polystomatidea</taxon>
        <taxon>Polystomatidae</taxon>
        <taxon>Protopolystoma</taxon>
    </lineage>
</organism>
<name>A0A448X4V7_9PLAT</name>
<keyword evidence="1" id="KW-0143">Chaperone</keyword>
<dbReference type="Pfam" id="PF11875">
    <property type="entry name" value="DnaJ-like_C11_C"/>
    <property type="match status" value="1"/>
</dbReference>
<feature type="region of interest" description="Disordered" evidence="2">
    <location>
        <begin position="94"/>
        <end position="121"/>
    </location>
</feature>
<protein>
    <recommendedName>
        <fullName evidence="3">DnaJ-like protein C11 C-terminal domain-containing protein</fullName>
    </recommendedName>
</protein>
<dbReference type="GO" id="GO:0042407">
    <property type="term" value="P:cristae formation"/>
    <property type="evidence" value="ECO:0007669"/>
    <property type="project" value="TreeGrafter"/>
</dbReference>
<evidence type="ECO:0000313" key="4">
    <source>
        <dbReference type="EMBL" id="VEL28157.1"/>
    </source>
</evidence>
<dbReference type="EMBL" id="CAAALY010092786">
    <property type="protein sequence ID" value="VEL28157.1"/>
    <property type="molecule type" value="Genomic_DNA"/>
</dbReference>
<dbReference type="AlphaFoldDB" id="A0A448X4V7"/>
<gene>
    <name evidence="4" type="ORF">PXEA_LOCUS21597</name>
</gene>
<sequence length="405" mass="44586">MRILRCKWSDNWFSLAPGIGTGVSLQLTPQLKATAQLGWFINSGLSTEVVWASPSGMLGLRIGTYLRPTGKFGITVNLEKTLLAAWLAEPLSASSSDYDNQDIGARHQKTRSSSFQDDEDRVHCKEEDSGCPFDRRGRLSLMMSLNSSDTFSFGAGLTSPISTYSRLTGFIHLSLTQGITFRLTLQRGQQTYALPIRLSAEADPVAFGYGFLVPLLAFAAIRSLVYEPWLRRELERAQVFRRKRLRDELFRRRQQALATQALMKLASERQAQTEAAIKGLVIRRAVFGCISASTSDIGDIPPDAVATSVSKIDLSGPICVDVTTPLQAMVENSQLRLPPGRWSDMQGFYDPCLGLIVAPSSSASLAGQRSSRNGVCRQLYVNYEFHSALHEVLVDESQGLAIPMA</sequence>
<evidence type="ECO:0000313" key="5">
    <source>
        <dbReference type="Proteomes" id="UP000784294"/>
    </source>
</evidence>
<evidence type="ECO:0000256" key="2">
    <source>
        <dbReference type="SAM" id="MobiDB-lite"/>
    </source>
</evidence>
<dbReference type="PANTHER" id="PTHR44157">
    <property type="entry name" value="DNAJ HOMOLOG SUBFAMILY C MEMBER 11"/>
    <property type="match status" value="1"/>
</dbReference>
<dbReference type="OrthoDB" id="1748577at2759"/>